<comment type="subcellular location">
    <subcellularLocation>
        <location evidence="1">Cell membrane</location>
        <topology evidence="1">Multi-pass membrane protein</topology>
    </subcellularLocation>
</comment>
<evidence type="ECO:0000259" key="12">
    <source>
        <dbReference type="PROSITE" id="PS50885"/>
    </source>
</evidence>
<keyword evidence="4 10" id="KW-0812">Transmembrane</keyword>
<dbReference type="CDD" id="cd06225">
    <property type="entry name" value="HAMP"/>
    <property type="match status" value="1"/>
</dbReference>
<evidence type="ECO:0000256" key="4">
    <source>
        <dbReference type="ARBA" id="ARBA00022692"/>
    </source>
</evidence>
<evidence type="ECO:0000256" key="1">
    <source>
        <dbReference type="ARBA" id="ARBA00004651"/>
    </source>
</evidence>
<dbReference type="InterPro" id="IPR004089">
    <property type="entry name" value="MCPsignal_dom"/>
</dbReference>
<dbReference type="InterPro" id="IPR033479">
    <property type="entry name" value="dCache_1"/>
</dbReference>
<dbReference type="Pfam" id="PF02743">
    <property type="entry name" value="dCache_1"/>
    <property type="match status" value="1"/>
</dbReference>
<evidence type="ECO:0000256" key="2">
    <source>
        <dbReference type="ARBA" id="ARBA00022475"/>
    </source>
</evidence>
<organism evidence="13 14">
    <name type="scientific">Lysinibacillus macroides</name>
    <dbReference type="NCBI Taxonomy" id="33935"/>
    <lineage>
        <taxon>Bacteria</taxon>
        <taxon>Bacillati</taxon>
        <taxon>Bacillota</taxon>
        <taxon>Bacilli</taxon>
        <taxon>Bacillales</taxon>
        <taxon>Bacillaceae</taxon>
        <taxon>Lysinibacillus</taxon>
    </lineage>
</organism>
<dbReference type="PATRIC" id="fig|33935.3.peg.2183"/>
<dbReference type="CDD" id="cd12912">
    <property type="entry name" value="PDC2_MCP_like"/>
    <property type="match status" value="1"/>
</dbReference>
<dbReference type="STRING" id="33935.ADM90_17045"/>
<dbReference type="AlphaFoldDB" id="A0A0M9DHA7"/>
<keyword evidence="3" id="KW-0145">Chemotaxis</keyword>
<accession>A0A0M9DHA7</accession>
<dbReference type="SMART" id="SM00283">
    <property type="entry name" value="MA"/>
    <property type="match status" value="1"/>
</dbReference>
<dbReference type="GO" id="GO:0006935">
    <property type="term" value="P:chemotaxis"/>
    <property type="evidence" value="ECO:0007669"/>
    <property type="project" value="UniProtKB-KW"/>
</dbReference>
<dbReference type="PROSITE" id="PS50111">
    <property type="entry name" value="CHEMOTAXIS_TRANSDUC_2"/>
    <property type="match status" value="1"/>
</dbReference>
<keyword evidence="6 10" id="KW-0472">Membrane</keyword>
<keyword evidence="2" id="KW-1003">Cell membrane</keyword>
<proteinExistence type="inferred from homology"/>
<evidence type="ECO:0000313" key="14">
    <source>
        <dbReference type="Proteomes" id="UP000037977"/>
    </source>
</evidence>
<dbReference type="Gene3D" id="6.10.340.10">
    <property type="match status" value="1"/>
</dbReference>
<dbReference type="OrthoDB" id="9762005at2"/>
<dbReference type="PANTHER" id="PTHR32089">
    <property type="entry name" value="METHYL-ACCEPTING CHEMOTAXIS PROTEIN MCPB"/>
    <property type="match status" value="1"/>
</dbReference>
<dbReference type="SMART" id="SM00304">
    <property type="entry name" value="HAMP"/>
    <property type="match status" value="1"/>
</dbReference>
<evidence type="ECO:0000256" key="8">
    <source>
        <dbReference type="ARBA" id="ARBA00029447"/>
    </source>
</evidence>
<protein>
    <submittedName>
        <fullName evidence="13">Chemotaxis protein</fullName>
    </submittedName>
</protein>
<keyword evidence="5 10" id="KW-1133">Transmembrane helix</keyword>
<gene>
    <name evidence="13" type="ORF">ADM90_17045</name>
</gene>
<dbReference type="Pfam" id="PF00672">
    <property type="entry name" value="HAMP"/>
    <property type="match status" value="1"/>
</dbReference>
<feature type="domain" description="Methyl-accepting transducer" evidence="11">
    <location>
        <begin position="409"/>
        <end position="659"/>
    </location>
</feature>
<keyword evidence="14" id="KW-1185">Reference proteome</keyword>
<keyword evidence="7 9" id="KW-0807">Transducer</keyword>
<evidence type="ECO:0000256" key="9">
    <source>
        <dbReference type="PROSITE-ProRule" id="PRU00284"/>
    </source>
</evidence>
<feature type="transmembrane region" description="Helical" evidence="10">
    <location>
        <begin position="314"/>
        <end position="336"/>
    </location>
</feature>
<dbReference type="Gene3D" id="1.10.287.950">
    <property type="entry name" value="Methyl-accepting chemotaxis protein"/>
    <property type="match status" value="1"/>
</dbReference>
<dbReference type="PANTHER" id="PTHR32089:SF112">
    <property type="entry name" value="LYSOZYME-LIKE PROTEIN-RELATED"/>
    <property type="match status" value="1"/>
</dbReference>
<evidence type="ECO:0000313" key="13">
    <source>
        <dbReference type="EMBL" id="KOY80879.1"/>
    </source>
</evidence>
<evidence type="ECO:0000256" key="10">
    <source>
        <dbReference type="SAM" id="Phobius"/>
    </source>
</evidence>
<name>A0A0M9DHA7_9BACI</name>
<dbReference type="CDD" id="cd12913">
    <property type="entry name" value="PDC1_MCP_like"/>
    <property type="match status" value="1"/>
</dbReference>
<feature type="transmembrane region" description="Helical" evidence="10">
    <location>
        <begin position="7"/>
        <end position="28"/>
    </location>
</feature>
<evidence type="ECO:0000256" key="7">
    <source>
        <dbReference type="ARBA" id="ARBA00023224"/>
    </source>
</evidence>
<evidence type="ECO:0000256" key="3">
    <source>
        <dbReference type="ARBA" id="ARBA00022500"/>
    </source>
</evidence>
<dbReference type="Gene3D" id="3.30.450.20">
    <property type="entry name" value="PAS domain"/>
    <property type="match status" value="2"/>
</dbReference>
<comment type="caution">
    <text evidence="13">The sequence shown here is derived from an EMBL/GenBank/DDBJ whole genome shotgun (WGS) entry which is preliminary data.</text>
</comment>
<dbReference type="PROSITE" id="PS50885">
    <property type="entry name" value="HAMP"/>
    <property type="match status" value="1"/>
</dbReference>
<dbReference type="Pfam" id="PF00015">
    <property type="entry name" value="MCPsignal"/>
    <property type="match status" value="1"/>
</dbReference>
<reference evidence="13 14" key="1">
    <citation type="submission" date="2015-07" db="EMBL/GenBank/DDBJ databases">
        <title>Genome sequencing project for genomic taxonomy and phylogenomics of Bacillus-like bacteria.</title>
        <authorList>
            <person name="Liu B."/>
            <person name="Wang J."/>
            <person name="Zhu Y."/>
            <person name="Liu G."/>
            <person name="Chen Q."/>
            <person name="Chen Z."/>
            <person name="Che J."/>
            <person name="Ge C."/>
            <person name="Shi H."/>
            <person name="Pan Z."/>
            <person name="Liu X."/>
        </authorList>
    </citation>
    <scope>NUCLEOTIDE SEQUENCE [LARGE SCALE GENOMIC DNA]</scope>
    <source>
        <strain evidence="13 14">DSM 54</strain>
    </source>
</reference>
<sequence length="695" mass="76082">MKLLHKILLATLSTMIIVFVIILSVNIVKTNTLAVDDARQLAQSRASESAYKMQIELDYAMDTARTLASNLETMVAKQKGDRDLANDMFRQLLEQNNTFLGVWTVWEPNAFDGQDEHFVNQQGHDATGRFLPYWARSSNGVTVTPLEDYDTSDYYVLPKTQKQEVILEPLTYPIDGQEVLMTSTAIPIQVDGQVVGVVGIDISLETLVAINSEIVLYDTGYSAIVSHTGMFVAHPSSDYVNKSLDEMTKYKQLDKILAAIEQGKPYIVEDYSSYLQESSFIAISPIQIGQTATPWALQVIIPADEVKAGANEAMWLSIILAIIGIIVLVVVIIWIARRIVRPVIQTVEQVKTIAAGNLAVEPLQVHTKDEIGELAEAMNHMTDNMRELIQAATRISSQVHVYSDELQSSTNDMSISIDQVLTTTSELATGATIQAEQATTTLEVTQEVEQKLQTIQTAIEEMLAYSQQTTESSKQGLVHAEQSIQGMGEMSEQVTLTAEVVQHLSEQSTEINRILHVIHAIASQTDLLALNAAIEAARAGEHGKGFSIVAEEVRKLAEESAKSTNQIAAIIDMVVKEAAKASEAMQSVVLAVQTNTHYIDANKQALDAILQHIVDTVAQINHVTAASGTIQKETQEVVRAVENMTAVSQQSSAGTEELLATMEQQNLAVHAINSKAQQLASTADSLHLALAKFQY</sequence>
<dbReference type="GO" id="GO:0007165">
    <property type="term" value="P:signal transduction"/>
    <property type="evidence" value="ECO:0007669"/>
    <property type="project" value="UniProtKB-KW"/>
</dbReference>
<dbReference type="RefSeq" id="WP_053996120.1">
    <property type="nucleotide sequence ID" value="NZ_CP065643.1"/>
</dbReference>
<dbReference type="Proteomes" id="UP000037977">
    <property type="component" value="Unassembled WGS sequence"/>
</dbReference>
<comment type="similarity">
    <text evidence="8">Belongs to the methyl-accepting chemotaxis (MCP) protein family.</text>
</comment>
<evidence type="ECO:0000256" key="5">
    <source>
        <dbReference type="ARBA" id="ARBA00022989"/>
    </source>
</evidence>
<dbReference type="GO" id="GO:0005886">
    <property type="term" value="C:plasma membrane"/>
    <property type="evidence" value="ECO:0007669"/>
    <property type="project" value="UniProtKB-SubCell"/>
</dbReference>
<dbReference type="EMBL" id="LGCI01000010">
    <property type="protein sequence ID" value="KOY80879.1"/>
    <property type="molecule type" value="Genomic_DNA"/>
</dbReference>
<dbReference type="InterPro" id="IPR003660">
    <property type="entry name" value="HAMP_dom"/>
</dbReference>
<evidence type="ECO:0000259" key="11">
    <source>
        <dbReference type="PROSITE" id="PS50111"/>
    </source>
</evidence>
<feature type="domain" description="HAMP" evidence="12">
    <location>
        <begin position="337"/>
        <end position="390"/>
    </location>
</feature>
<evidence type="ECO:0000256" key="6">
    <source>
        <dbReference type="ARBA" id="ARBA00023136"/>
    </source>
</evidence>
<dbReference type="SUPFAM" id="SSF58104">
    <property type="entry name" value="Methyl-accepting chemotaxis protein (MCP) signaling domain"/>
    <property type="match status" value="1"/>
</dbReference>